<dbReference type="GO" id="GO:0005524">
    <property type="term" value="F:ATP binding"/>
    <property type="evidence" value="ECO:0007669"/>
    <property type="project" value="UniProtKB-UniRule"/>
</dbReference>
<keyword evidence="5 11" id="KW-0067">ATP-binding</keyword>
<reference evidence="15 16" key="1">
    <citation type="journal article" date="2016" name="Nat. Commun.">
        <title>Thousands of microbial genomes shed light on interconnected biogeochemical processes in an aquifer system.</title>
        <authorList>
            <person name="Anantharaman K."/>
            <person name="Brown C.T."/>
            <person name="Hug L.A."/>
            <person name="Sharon I."/>
            <person name="Castelle C.J."/>
            <person name="Probst A.J."/>
            <person name="Thomas B.C."/>
            <person name="Singh A."/>
            <person name="Wilkins M.J."/>
            <person name="Karaoz U."/>
            <person name="Brodie E.L."/>
            <person name="Williams K.H."/>
            <person name="Hubbard S.S."/>
            <person name="Banfield J.F."/>
        </authorList>
    </citation>
    <scope>NUCLEOTIDE SEQUENCE [LARGE SCALE GENOMIC DNA]</scope>
</reference>
<keyword evidence="9 11" id="KW-0139">CF(1)</keyword>
<evidence type="ECO:0000256" key="2">
    <source>
        <dbReference type="ARBA" id="ARBA00008936"/>
    </source>
</evidence>
<evidence type="ECO:0000259" key="12">
    <source>
        <dbReference type="Pfam" id="PF00006"/>
    </source>
</evidence>
<evidence type="ECO:0000259" key="14">
    <source>
        <dbReference type="Pfam" id="PF02874"/>
    </source>
</evidence>
<feature type="domain" description="ATP synthase alpha subunit C-terminal" evidence="13">
    <location>
        <begin position="374"/>
        <end position="499"/>
    </location>
</feature>
<feature type="domain" description="ATPase F1/V1/A1 complex alpha/beta subunit nucleotide-binding" evidence="12">
    <location>
        <begin position="152"/>
        <end position="367"/>
    </location>
</feature>
<keyword evidence="10 11" id="KW-0066">ATP synthesis</keyword>
<dbReference type="GO" id="GO:0045259">
    <property type="term" value="C:proton-transporting ATP synthase complex"/>
    <property type="evidence" value="ECO:0007669"/>
    <property type="project" value="UniProtKB-KW"/>
</dbReference>
<feature type="site" description="Required for activity" evidence="11">
    <location>
        <position position="365"/>
    </location>
</feature>
<keyword evidence="11" id="KW-1003">Cell membrane</keyword>
<dbReference type="Gene3D" id="2.40.30.20">
    <property type="match status" value="1"/>
</dbReference>
<comment type="caution">
    <text evidence="15">The sequence shown here is derived from an EMBL/GenBank/DDBJ whole genome shotgun (WGS) entry which is preliminary data.</text>
</comment>
<dbReference type="NCBIfam" id="NF009884">
    <property type="entry name" value="PRK13343.1"/>
    <property type="match status" value="1"/>
</dbReference>
<keyword evidence="8 11" id="KW-0472">Membrane</keyword>
<dbReference type="InterPro" id="IPR038376">
    <property type="entry name" value="ATP_synth_asu_C_sf"/>
</dbReference>
<dbReference type="GO" id="GO:0005886">
    <property type="term" value="C:plasma membrane"/>
    <property type="evidence" value="ECO:0007669"/>
    <property type="project" value="UniProtKB-SubCell"/>
</dbReference>
<feature type="domain" description="ATPase F1/V1/A1 complex alpha/beta subunit N-terminal" evidence="14">
    <location>
        <begin position="31"/>
        <end position="95"/>
    </location>
</feature>
<evidence type="ECO:0000313" key="15">
    <source>
        <dbReference type="EMBL" id="OGG31251.1"/>
    </source>
</evidence>
<dbReference type="FunFam" id="1.20.150.20:FF:000001">
    <property type="entry name" value="ATP synthase subunit alpha"/>
    <property type="match status" value="1"/>
</dbReference>
<dbReference type="PANTHER" id="PTHR48082">
    <property type="entry name" value="ATP SYNTHASE SUBUNIT ALPHA, MITOCHONDRIAL"/>
    <property type="match status" value="1"/>
</dbReference>
<comment type="similarity">
    <text evidence="2 11">Belongs to the ATPase alpha/beta chains family.</text>
</comment>
<dbReference type="Proteomes" id="UP000176450">
    <property type="component" value="Unassembled WGS sequence"/>
</dbReference>
<dbReference type="PROSITE" id="PS00152">
    <property type="entry name" value="ATPASE_ALPHA_BETA"/>
    <property type="match status" value="1"/>
</dbReference>
<evidence type="ECO:0000256" key="3">
    <source>
        <dbReference type="ARBA" id="ARBA00022448"/>
    </source>
</evidence>
<dbReference type="InterPro" id="IPR020003">
    <property type="entry name" value="ATPase_a/bsu_AS"/>
</dbReference>
<evidence type="ECO:0000256" key="11">
    <source>
        <dbReference type="HAMAP-Rule" id="MF_01346"/>
    </source>
</evidence>
<comment type="caution">
    <text evidence="11">Lacks conserved residue(s) required for the propagation of feature annotation.</text>
</comment>
<dbReference type="FunFam" id="3.40.50.300:FF:000002">
    <property type="entry name" value="ATP synthase subunit alpha"/>
    <property type="match status" value="1"/>
</dbReference>
<dbReference type="EC" id="7.1.2.2" evidence="11"/>
<dbReference type="SUPFAM" id="SSF47917">
    <property type="entry name" value="C-terminal domain of alpha and beta subunits of F1 ATP synthase"/>
    <property type="match status" value="1"/>
</dbReference>
<dbReference type="InterPro" id="IPR023366">
    <property type="entry name" value="ATP_synth_asu-like_sf"/>
</dbReference>
<dbReference type="Pfam" id="PF00006">
    <property type="entry name" value="ATP-synt_ab"/>
    <property type="match status" value="1"/>
</dbReference>
<name>A0A1F6B2W2_9BACT</name>
<dbReference type="InterPro" id="IPR036121">
    <property type="entry name" value="ATPase_F1/V1/A1_a/bsu_N_sf"/>
</dbReference>
<keyword evidence="3 11" id="KW-0813">Transport</keyword>
<dbReference type="GO" id="GO:0043531">
    <property type="term" value="F:ADP binding"/>
    <property type="evidence" value="ECO:0007669"/>
    <property type="project" value="TreeGrafter"/>
</dbReference>
<dbReference type="CDD" id="cd18113">
    <property type="entry name" value="ATP-synt_F1_alpha_C"/>
    <property type="match status" value="1"/>
</dbReference>
<dbReference type="InterPro" id="IPR004100">
    <property type="entry name" value="ATPase_F1/V1/A1_a/bsu_N"/>
</dbReference>
<dbReference type="NCBIfam" id="TIGR00962">
    <property type="entry name" value="atpA"/>
    <property type="match status" value="1"/>
</dbReference>
<evidence type="ECO:0000313" key="16">
    <source>
        <dbReference type="Proteomes" id="UP000176450"/>
    </source>
</evidence>
<dbReference type="SUPFAM" id="SSF52540">
    <property type="entry name" value="P-loop containing nucleoside triphosphate hydrolases"/>
    <property type="match status" value="1"/>
</dbReference>
<evidence type="ECO:0000259" key="13">
    <source>
        <dbReference type="Pfam" id="PF00306"/>
    </source>
</evidence>
<accession>A0A1F6B2W2</accession>
<comment type="subcellular location">
    <subcellularLocation>
        <location evidence="11">Cell membrane</location>
        <topology evidence="11">Peripheral membrane protein</topology>
    </subcellularLocation>
    <subcellularLocation>
        <location evidence="1">Membrane</location>
    </subcellularLocation>
</comment>
<keyword evidence="4 11" id="KW-0547">Nucleotide-binding</keyword>
<dbReference type="InterPro" id="IPR005294">
    <property type="entry name" value="ATP_synth_F1_asu"/>
</dbReference>
<dbReference type="InterPro" id="IPR027417">
    <property type="entry name" value="P-loop_NTPase"/>
</dbReference>
<dbReference type="InterPro" id="IPR000793">
    <property type="entry name" value="ATP_synth_asu_C"/>
</dbReference>
<keyword evidence="11" id="KW-0375">Hydrogen ion transport</keyword>
<dbReference type="GO" id="GO:0046933">
    <property type="term" value="F:proton-transporting ATP synthase activity, rotational mechanism"/>
    <property type="evidence" value="ECO:0007669"/>
    <property type="project" value="UniProtKB-UniRule"/>
</dbReference>
<dbReference type="CDD" id="cd01132">
    <property type="entry name" value="F1-ATPase_alpha_CD"/>
    <property type="match status" value="1"/>
</dbReference>
<dbReference type="PANTHER" id="PTHR48082:SF2">
    <property type="entry name" value="ATP SYNTHASE SUBUNIT ALPHA, MITOCHONDRIAL"/>
    <property type="match status" value="1"/>
</dbReference>
<comment type="function">
    <text evidence="11">Produces ATP from ADP in the presence of a proton gradient across the membrane. The alpha chain is a regulatory subunit.</text>
</comment>
<evidence type="ECO:0000256" key="8">
    <source>
        <dbReference type="ARBA" id="ARBA00023136"/>
    </source>
</evidence>
<evidence type="ECO:0000256" key="5">
    <source>
        <dbReference type="ARBA" id="ARBA00022840"/>
    </source>
</evidence>
<dbReference type="CDD" id="cd18116">
    <property type="entry name" value="ATP-synt_F1_alpha_N"/>
    <property type="match status" value="1"/>
</dbReference>
<dbReference type="Gene3D" id="1.20.150.20">
    <property type="entry name" value="ATP synthase alpha/beta chain, C-terminal domain"/>
    <property type="match status" value="1"/>
</dbReference>
<evidence type="ECO:0000256" key="1">
    <source>
        <dbReference type="ARBA" id="ARBA00004370"/>
    </source>
</evidence>
<dbReference type="InterPro" id="IPR033732">
    <property type="entry name" value="ATP_synth_F1_a_nt-bd_dom"/>
</dbReference>
<evidence type="ECO:0000256" key="7">
    <source>
        <dbReference type="ARBA" id="ARBA00023065"/>
    </source>
</evidence>
<dbReference type="SUPFAM" id="SSF50615">
    <property type="entry name" value="N-terminal domain of alpha and beta subunits of F1 ATP synthase"/>
    <property type="match status" value="1"/>
</dbReference>
<keyword evidence="7 11" id="KW-0406">Ion transport</keyword>
<dbReference type="EMBL" id="MFJX01000019">
    <property type="protein sequence ID" value="OGG31251.1"/>
    <property type="molecule type" value="Genomic_DNA"/>
</dbReference>
<evidence type="ECO:0000256" key="6">
    <source>
        <dbReference type="ARBA" id="ARBA00022967"/>
    </source>
</evidence>
<evidence type="ECO:0000256" key="10">
    <source>
        <dbReference type="ARBA" id="ARBA00023310"/>
    </source>
</evidence>
<dbReference type="HAMAP" id="MF_01346">
    <property type="entry name" value="ATP_synth_alpha_bact"/>
    <property type="match status" value="1"/>
</dbReference>
<proteinExistence type="inferred from homology"/>
<dbReference type="Gene3D" id="3.40.50.300">
    <property type="entry name" value="P-loop containing nucleotide triphosphate hydrolases"/>
    <property type="match status" value="1"/>
</dbReference>
<keyword evidence="6 11" id="KW-1278">Translocase</keyword>
<evidence type="ECO:0000256" key="4">
    <source>
        <dbReference type="ARBA" id="ARBA00022741"/>
    </source>
</evidence>
<dbReference type="Pfam" id="PF00306">
    <property type="entry name" value="ATP-synt_ab_C"/>
    <property type="match status" value="1"/>
</dbReference>
<sequence>MAAKFTVEHQIAKDLVKKIEAFEPSVQAKRVGRIITISDGVAKVSGLPQTAYLERLEFPRGVYGFAINLEEDAIGAIILGDYLKLKEGDEVKGTGQLLSVPVDEAFLGRVINPIGQPVDGKGSILAKKFYPLEKIAPGVIQRHPVNTPIQTGIKAIDAMIPVGRGQRELIIGDRNTGKTSVVVDTIINQKQEDVICIYVAIGQKTSRIAQVATELAHHKAMGHTIIVAASASDSAAYQYIAPYAGCALAEYFMDKGKDVLIVYDDLTKHAWAYRQISLVLKRPSGREAYPGDVFYLHSRLLERACRLDKAFGGGSITALPIIETQANDMSAYIPTNVISITDGQLFLESDLFNAGQRPAINVGVSVSRVGGSAQIKAMKKVSGSMKLDLAQYRSLAAFAQFSTDVDEATKKQIDRGARMMEVLKQGRFAPIPVEKQVAIIWAGNGGYLDDVAVSDINKFEEEFLQHLDRSHKKLLGTITKEKVITPEIESELKVAVSDFKKIFVAK</sequence>
<dbReference type="InterPro" id="IPR000194">
    <property type="entry name" value="ATPase_F1/V1/A1_a/bsu_nucl-bd"/>
</dbReference>
<comment type="catalytic activity">
    <reaction evidence="11">
        <text>ATP + H2O + 4 H(+)(in) = ADP + phosphate + 5 H(+)(out)</text>
        <dbReference type="Rhea" id="RHEA:57720"/>
        <dbReference type="ChEBI" id="CHEBI:15377"/>
        <dbReference type="ChEBI" id="CHEBI:15378"/>
        <dbReference type="ChEBI" id="CHEBI:30616"/>
        <dbReference type="ChEBI" id="CHEBI:43474"/>
        <dbReference type="ChEBI" id="CHEBI:456216"/>
        <dbReference type="EC" id="7.1.2.2"/>
    </reaction>
</comment>
<evidence type="ECO:0000256" key="9">
    <source>
        <dbReference type="ARBA" id="ARBA00023196"/>
    </source>
</evidence>
<dbReference type="AlphaFoldDB" id="A0A1F6B2W2"/>
<dbReference type="Pfam" id="PF02874">
    <property type="entry name" value="ATP-synt_ab_N"/>
    <property type="match status" value="1"/>
</dbReference>
<protein>
    <recommendedName>
        <fullName evidence="11">ATP synthase subunit alpha</fullName>
        <ecNumber evidence="11">7.1.2.2</ecNumber>
    </recommendedName>
    <alternativeName>
        <fullName evidence="11">ATP synthase F1 sector subunit alpha</fullName>
    </alternativeName>
    <alternativeName>
        <fullName evidence="11">F-ATPase subunit alpha</fullName>
    </alternativeName>
</protein>
<organism evidence="15 16">
    <name type="scientific">Candidatus Gottesmanbacteria bacterium RIFCSPLOWO2_01_FULL_46_9</name>
    <dbReference type="NCBI Taxonomy" id="1798394"/>
    <lineage>
        <taxon>Bacteria</taxon>
        <taxon>Candidatus Gottesmaniibacteriota</taxon>
    </lineage>
</organism>
<gene>
    <name evidence="11" type="primary">atpA</name>
    <name evidence="15" type="ORF">A3A63_00525</name>
</gene>